<accession>E6QK59</accession>
<comment type="caution">
    <text evidence="1">The sequence shown here is derived from an EMBL/GenBank/DDBJ whole genome shotgun (WGS) entry which is preliminary data.</text>
</comment>
<dbReference type="EMBL" id="CABQ01000112">
    <property type="protein sequence ID" value="CBI07626.1"/>
    <property type="molecule type" value="Genomic_DNA"/>
</dbReference>
<sequence>MNITKGLEVFEPNGLDPHVGLPLETRI</sequence>
<name>E6QK59_9ZZZZ</name>
<protein>
    <submittedName>
        <fullName evidence="1">Uncharacterized protein</fullName>
    </submittedName>
</protein>
<dbReference type="AlphaFoldDB" id="E6QK59"/>
<organism evidence="1">
    <name type="scientific">mine drainage metagenome</name>
    <dbReference type="NCBI Taxonomy" id="410659"/>
    <lineage>
        <taxon>unclassified sequences</taxon>
        <taxon>metagenomes</taxon>
        <taxon>ecological metagenomes</taxon>
    </lineage>
</organism>
<gene>
    <name evidence="1" type="ORF">CARN6_0983</name>
</gene>
<evidence type="ECO:0000313" key="1">
    <source>
        <dbReference type="EMBL" id="CBI07626.1"/>
    </source>
</evidence>
<proteinExistence type="predicted"/>
<reference evidence="1" key="1">
    <citation type="submission" date="2009-10" db="EMBL/GenBank/DDBJ databases">
        <title>Diversity of trophic interactions inside an arsenic-rich microbial ecosystem.</title>
        <authorList>
            <person name="Bertin P.N."/>
            <person name="Heinrich-Salmeron A."/>
            <person name="Pelletier E."/>
            <person name="Goulhen-Chollet F."/>
            <person name="Arsene-Ploetze F."/>
            <person name="Gallien S."/>
            <person name="Calteau A."/>
            <person name="Vallenet D."/>
            <person name="Casiot C."/>
            <person name="Chane-Woon-Ming B."/>
            <person name="Giloteaux L."/>
            <person name="Barakat M."/>
            <person name="Bonnefoy V."/>
            <person name="Bruneel O."/>
            <person name="Chandler M."/>
            <person name="Cleiss J."/>
            <person name="Duran R."/>
            <person name="Elbaz-Poulichet F."/>
            <person name="Fonknechten N."/>
            <person name="Lauga B."/>
            <person name="Mornico D."/>
            <person name="Ortet P."/>
            <person name="Schaeffer C."/>
            <person name="Siguier P."/>
            <person name="Alexander Thil Smith A."/>
            <person name="Van Dorsselaer A."/>
            <person name="Weissenbach J."/>
            <person name="Medigue C."/>
            <person name="Le Paslier D."/>
        </authorList>
    </citation>
    <scope>NUCLEOTIDE SEQUENCE</scope>
</reference>